<dbReference type="EMBL" id="CP026604">
    <property type="protein sequence ID" value="AWB67682.1"/>
    <property type="molecule type" value="Genomic_DNA"/>
</dbReference>
<dbReference type="KEGG" id="cate:C2869_15090"/>
<reference evidence="3 4" key="1">
    <citation type="submission" date="2018-01" db="EMBL/GenBank/DDBJ databases">
        <title>Genome sequence of a Cantenovulum-like bacteria.</title>
        <authorList>
            <person name="Tan W.R."/>
            <person name="Lau N.-S."/>
            <person name="Go F."/>
            <person name="Amirul A.-A.A."/>
        </authorList>
    </citation>
    <scope>NUCLEOTIDE SEQUENCE [LARGE SCALE GENOMIC DNA]</scope>
    <source>
        <strain evidence="3 4">CCB-QB4</strain>
    </source>
</reference>
<dbReference type="GO" id="GO:1903189">
    <property type="term" value="P:glyoxal metabolic process"/>
    <property type="evidence" value="ECO:0007669"/>
    <property type="project" value="TreeGrafter"/>
</dbReference>
<sequence length="188" mass="20033">MTTKTALVLIATGSEEIETVAIVDTLVRASVQVTLASVEQTHVTKAIECSRGVKIVPDAHINELPQDCLFDVIVVPGGMPGAEIIASNSKVLKMLERHALEQKIIAAICAAPAVVLGKTSILTNKQATCHPAFMAQLVCKEKMTQRVVIDGNVITSRAPGTAIEFTLAIIEKILGKEKANRVAEPMLV</sequence>
<name>A0A2S0VU36_9ALTE</name>
<organism evidence="3 4">
    <name type="scientific">Saccharobesus litoralis</name>
    <dbReference type="NCBI Taxonomy" id="2172099"/>
    <lineage>
        <taxon>Bacteria</taxon>
        <taxon>Pseudomonadati</taxon>
        <taxon>Pseudomonadota</taxon>
        <taxon>Gammaproteobacteria</taxon>
        <taxon>Alteromonadales</taxon>
        <taxon>Alteromonadaceae</taxon>
        <taxon>Saccharobesus</taxon>
    </lineage>
</organism>
<keyword evidence="1" id="KW-0677">Repeat</keyword>
<dbReference type="FunFam" id="3.40.50.880:FF:000015">
    <property type="entry name" value="Protein DJ-1 homolog C"/>
    <property type="match status" value="1"/>
</dbReference>
<dbReference type="PANTHER" id="PTHR48094">
    <property type="entry name" value="PROTEIN/NUCLEIC ACID DEGLYCASE DJ-1-RELATED"/>
    <property type="match status" value="1"/>
</dbReference>
<dbReference type="CDD" id="cd03135">
    <property type="entry name" value="GATase1_DJ-1"/>
    <property type="match status" value="1"/>
</dbReference>
<dbReference type="Gene3D" id="3.40.50.880">
    <property type="match status" value="1"/>
</dbReference>
<dbReference type="InterPro" id="IPR002818">
    <property type="entry name" value="DJ-1/PfpI"/>
</dbReference>
<dbReference type="InterPro" id="IPR006287">
    <property type="entry name" value="DJ-1"/>
</dbReference>
<dbReference type="SUPFAM" id="SSF52317">
    <property type="entry name" value="Class I glutamine amidotransferase-like"/>
    <property type="match status" value="1"/>
</dbReference>
<dbReference type="NCBIfam" id="TIGR01383">
    <property type="entry name" value="not_thiJ"/>
    <property type="match status" value="1"/>
</dbReference>
<dbReference type="InterPro" id="IPR029062">
    <property type="entry name" value="Class_I_gatase-like"/>
</dbReference>
<dbReference type="Pfam" id="PF01965">
    <property type="entry name" value="DJ-1_PfpI"/>
    <property type="match status" value="1"/>
</dbReference>
<dbReference type="GO" id="GO:0006979">
    <property type="term" value="P:response to oxidative stress"/>
    <property type="evidence" value="ECO:0007669"/>
    <property type="project" value="TreeGrafter"/>
</dbReference>
<protein>
    <submittedName>
        <fullName evidence="3">DJ-1 family protein</fullName>
    </submittedName>
</protein>
<proteinExistence type="predicted"/>
<dbReference type="RefSeq" id="WP_108603752.1">
    <property type="nucleotide sequence ID" value="NZ_CP026604.1"/>
</dbReference>
<dbReference type="AlphaFoldDB" id="A0A2S0VU36"/>
<evidence type="ECO:0000259" key="2">
    <source>
        <dbReference type="Pfam" id="PF01965"/>
    </source>
</evidence>
<keyword evidence="4" id="KW-1185">Reference proteome</keyword>
<evidence type="ECO:0000313" key="4">
    <source>
        <dbReference type="Proteomes" id="UP000244441"/>
    </source>
</evidence>
<feature type="domain" description="DJ-1/PfpI" evidence="2">
    <location>
        <begin position="4"/>
        <end position="171"/>
    </location>
</feature>
<dbReference type="GO" id="GO:0005737">
    <property type="term" value="C:cytoplasm"/>
    <property type="evidence" value="ECO:0007669"/>
    <property type="project" value="UniProtKB-ARBA"/>
</dbReference>
<dbReference type="InterPro" id="IPR050325">
    <property type="entry name" value="Prot/Nucl_acid_deglycase"/>
</dbReference>
<evidence type="ECO:0000256" key="1">
    <source>
        <dbReference type="ARBA" id="ARBA00022737"/>
    </source>
</evidence>
<dbReference type="PANTHER" id="PTHR48094:SF12">
    <property type="entry name" value="PARKINSON DISEASE PROTEIN 7 HOMOLOG"/>
    <property type="match status" value="1"/>
</dbReference>
<evidence type="ECO:0000313" key="3">
    <source>
        <dbReference type="EMBL" id="AWB67682.1"/>
    </source>
</evidence>
<gene>
    <name evidence="3" type="ORF">C2869_15090</name>
</gene>
<dbReference type="Proteomes" id="UP000244441">
    <property type="component" value="Chromosome"/>
</dbReference>
<accession>A0A2S0VU36</accession>
<dbReference type="OrthoDB" id="9803764at2"/>